<comment type="caution">
    <text evidence="4">The sequence shown here is derived from an EMBL/GenBank/DDBJ whole genome shotgun (WGS) entry which is preliminary data.</text>
</comment>
<proteinExistence type="predicted"/>
<accession>A0ABQ3HWH4</accession>
<keyword evidence="1" id="KW-1133">Transmembrane helix</keyword>
<dbReference type="InterPro" id="IPR012373">
    <property type="entry name" value="Ferrdict_sens_TM"/>
</dbReference>
<name>A0ABQ3HWH4_9SPHI</name>
<reference evidence="5" key="1">
    <citation type="journal article" date="2019" name="Int. J. Syst. Evol. Microbiol.">
        <title>The Global Catalogue of Microorganisms (GCM) 10K type strain sequencing project: providing services to taxonomists for standard genome sequencing and annotation.</title>
        <authorList>
            <consortium name="The Broad Institute Genomics Platform"/>
            <consortium name="The Broad Institute Genome Sequencing Center for Infectious Disease"/>
            <person name="Wu L."/>
            <person name="Ma J."/>
        </authorList>
    </citation>
    <scope>NUCLEOTIDE SEQUENCE [LARGE SCALE GENOMIC DNA]</scope>
    <source>
        <strain evidence="5">CGMCC 1.12966</strain>
    </source>
</reference>
<dbReference type="Gene3D" id="2.60.120.1440">
    <property type="match status" value="1"/>
</dbReference>
<dbReference type="EMBL" id="BNAF01000003">
    <property type="protein sequence ID" value="GHE29903.1"/>
    <property type="molecule type" value="Genomic_DNA"/>
</dbReference>
<evidence type="ECO:0000256" key="1">
    <source>
        <dbReference type="SAM" id="Phobius"/>
    </source>
</evidence>
<feature type="transmembrane region" description="Helical" evidence="1">
    <location>
        <begin position="71"/>
        <end position="88"/>
    </location>
</feature>
<dbReference type="PANTHER" id="PTHR30273">
    <property type="entry name" value="PERIPLASMIC SIGNAL SENSOR AND SIGMA FACTOR ACTIVATOR FECR-RELATED"/>
    <property type="match status" value="1"/>
</dbReference>
<evidence type="ECO:0000313" key="4">
    <source>
        <dbReference type="EMBL" id="GHE29903.1"/>
    </source>
</evidence>
<gene>
    <name evidence="4" type="ORF">GCM10017764_11200</name>
</gene>
<dbReference type="Proteomes" id="UP000620550">
    <property type="component" value="Unassembled WGS sequence"/>
</dbReference>
<evidence type="ECO:0000259" key="2">
    <source>
        <dbReference type="Pfam" id="PF04773"/>
    </source>
</evidence>
<dbReference type="InterPro" id="IPR032508">
    <property type="entry name" value="FecR_C"/>
</dbReference>
<evidence type="ECO:0000313" key="5">
    <source>
        <dbReference type="Proteomes" id="UP000620550"/>
    </source>
</evidence>
<feature type="domain" description="FecR protein" evidence="2">
    <location>
        <begin position="162"/>
        <end position="261"/>
    </location>
</feature>
<keyword evidence="5" id="KW-1185">Reference proteome</keyword>
<feature type="domain" description="Protein FecR C-terminal" evidence="3">
    <location>
        <begin position="305"/>
        <end position="370"/>
    </location>
</feature>
<dbReference type="Gene3D" id="3.55.50.30">
    <property type="match status" value="1"/>
</dbReference>
<protein>
    <submittedName>
        <fullName evidence="4">Iron dicitrate transporter FecR</fullName>
    </submittedName>
</protein>
<keyword evidence="1" id="KW-0812">Transmembrane</keyword>
<keyword evidence="1" id="KW-0472">Membrane</keyword>
<dbReference type="PANTHER" id="PTHR30273:SF2">
    <property type="entry name" value="PROTEIN FECR"/>
    <property type="match status" value="1"/>
</dbReference>
<organism evidence="4 5">
    <name type="scientific">Sphingobacterium griseoflavum</name>
    <dbReference type="NCBI Taxonomy" id="1474952"/>
    <lineage>
        <taxon>Bacteria</taxon>
        <taxon>Pseudomonadati</taxon>
        <taxon>Bacteroidota</taxon>
        <taxon>Sphingobacteriia</taxon>
        <taxon>Sphingobacteriales</taxon>
        <taxon>Sphingobacteriaceae</taxon>
        <taxon>Sphingobacterium</taxon>
    </lineage>
</organism>
<sequence length="376" mass="41997">MTLFKKKNTDTNSLLIERYVNNQATADEVEVLMQLLRTGQLDESLKKQMEIDWENSSGGTIRFNARRWHRYAAACVAFFMLAFSFWLLRPSSGFWKKNPPTVAVAEDVRPAQLQATLTLPQGKRVDLHANNGTLIIDQGNILDKDQGEIRGGTVASEQTYHTISVPRGGHYNIQLADGTLVALNAGSVLRFPLVFSKEQRYVHLEGEGFFTVKKATAATGDSLPFVVETPKQRILVLGTAFNIHAYADEALERTTLVSGKVQVANRKTGEAVLLAPGQDALLAHNILQVAPSNLKQVLSWKNNAFIFHETPMHQIARELSRWYNVDIRFAGSATDRYNGYIERDVPLSKVIQSISNTGEFTCTWEGNILWIAHSQP</sequence>
<dbReference type="Pfam" id="PF16344">
    <property type="entry name" value="FecR_C"/>
    <property type="match status" value="1"/>
</dbReference>
<dbReference type="InterPro" id="IPR006860">
    <property type="entry name" value="FecR"/>
</dbReference>
<dbReference type="Pfam" id="PF04773">
    <property type="entry name" value="FecR"/>
    <property type="match status" value="1"/>
</dbReference>
<dbReference type="PIRSF" id="PIRSF018266">
    <property type="entry name" value="FecR"/>
    <property type="match status" value="1"/>
</dbReference>
<evidence type="ECO:0000259" key="3">
    <source>
        <dbReference type="Pfam" id="PF16344"/>
    </source>
</evidence>
<dbReference type="RefSeq" id="WP_189625637.1">
    <property type="nucleotide sequence ID" value="NZ_BNAF01000003.1"/>
</dbReference>